<accession>A0AAW0XV06</accession>
<organism evidence="9 10">
    <name type="scientific">Cherax quadricarinatus</name>
    <name type="common">Australian red claw crayfish</name>
    <dbReference type="NCBI Taxonomy" id="27406"/>
    <lineage>
        <taxon>Eukaryota</taxon>
        <taxon>Metazoa</taxon>
        <taxon>Ecdysozoa</taxon>
        <taxon>Arthropoda</taxon>
        <taxon>Crustacea</taxon>
        <taxon>Multicrustacea</taxon>
        <taxon>Malacostraca</taxon>
        <taxon>Eumalacostraca</taxon>
        <taxon>Eucarida</taxon>
        <taxon>Decapoda</taxon>
        <taxon>Pleocyemata</taxon>
        <taxon>Astacidea</taxon>
        <taxon>Parastacoidea</taxon>
        <taxon>Parastacidae</taxon>
        <taxon>Cherax</taxon>
    </lineage>
</organism>
<dbReference type="GO" id="GO:0003941">
    <property type="term" value="F:L-serine ammonia-lyase activity"/>
    <property type="evidence" value="ECO:0007669"/>
    <property type="project" value="TreeGrafter"/>
</dbReference>
<dbReference type="InterPro" id="IPR050147">
    <property type="entry name" value="Ser/Thr_Dehydratase"/>
</dbReference>
<proteinExistence type="inferred from homology"/>
<dbReference type="Gene3D" id="3.40.50.1100">
    <property type="match status" value="2"/>
</dbReference>
<evidence type="ECO:0000259" key="8">
    <source>
        <dbReference type="PROSITE" id="PS51671"/>
    </source>
</evidence>
<dbReference type="GO" id="GO:0006565">
    <property type="term" value="P:L-serine catabolic process"/>
    <property type="evidence" value="ECO:0007669"/>
    <property type="project" value="TreeGrafter"/>
</dbReference>
<dbReference type="InterPro" id="IPR002912">
    <property type="entry name" value="ACT_dom"/>
</dbReference>
<dbReference type="SUPFAM" id="SSF53686">
    <property type="entry name" value="Tryptophan synthase beta subunit-like PLP-dependent enzymes"/>
    <property type="match status" value="1"/>
</dbReference>
<feature type="compositionally biased region" description="Polar residues" evidence="7">
    <location>
        <begin position="189"/>
        <end position="200"/>
    </location>
</feature>
<name>A0AAW0XV06_CHEQU</name>
<dbReference type="InterPro" id="IPR044561">
    <property type="entry name" value="ACT_ThrD-II-like"/>
</dbReference>
<reference evidence="9 10" key="1">
    <citation type="journal article" date="2024" name="BMC Genomics">
        <title>Genome assembly of redclaw crayfish (Cherax quadricarinatus) provides insights into its immune adaptation and hypoxia tolerance.</title>
        <authorList>
            <person name="Liu Z."/>
            <person name="Zheng J."/>
            <person name="Li H."/>
            <person name="Fang K."/>
            <person name="Wang S."/>
            <person name="He J."/>
            <person name="Zhou D."/>
            <person name="Weng S."/>
            <person name="Chi M."/>
            <person name="Gu Z."/>
            <person name="He J."/>
            <person name="Li F."/>
            <person name="Wang M."/>
        </authorList>
    </citation>
    <scope>NUCLEOTIDE SEQUENCE [LARGE SCALE GENOMIC DNA]</scope>
    <source>
        <strain evidence="9">ZL_2023a</strain>
    </source>
</reference>
<comment type="similarity">
    <text evidence="2">Belongs to the serine/threonine dehydratase family.</text>
</comment>
<dbReference type="NCBIfam" id="TIGR01127">
    <property type="entry name" value="ilvA_1Cterm"/>
    <property type="match status" value="1"/>
</dbReference>
<evidence type="ECO:0000256" key="2">
    <source>
        <dbReference type="ARBA" id="ARBA00010869"/>
    </source>
</evidence>
<protein>
    <recommendedName>
        <fullName evidence="5">L-serine deaminase</fullName>
    </recommendedName>
    <alternativeName>
        <fullName evidence="6">L-threonine dehydratase</fullName>
    </alternativeName>
</protein>
<dbReference type="EMBL" id="JARKIK010000024">
    <property type="protein sequence ID" value="KAK8743485.1"/>
    <property type="molecule type" value="Genomic_DNA"/>
</dbReference>
<evidence type="ECO:0000256" key="7">
    <source>
        <dbReference type="SAM" id="MobiDB-lite"/>
    </source>
</evidence>
<comment type="cofactor">
    <cofactor evidence="1">
        <name>pyridoxal 5'-phosphate</name>
        <dbReference type="ChEBI" id="CHEBI:597326"/>
    </cofactor>
</comment>
<dbReference type="AlphaFoldDB" id="A0AAW0XV06"/>
<evidence type="ECO:0000256" key="3">
    <source>
        <dbReference type="ARBA" id="ARBA00022898"/>
    </source>
</evidence>
<evidence type="ECO:0000256" key="1">
    <source>
        <dbReference type="ARBA" id="ARBA00001933"/>
    </source>
</evidence>
<evidence type="ECO:0000313" key="9">
    <source>
        <dbReference type="EMBL" id="KAK8743485.1"/>
    </source>
</evidence>
<dbReference type="InterPro" id="IPR036052">
    <property type="entry name" value="TrpB-like_PALP_sf"/>
</dbReference>
<dbReference type="Pfam" id="PF00291">
    <property type="entry name" value="PALP"/>
    <property type="match status" value="1"/>
</dbReference>
<feature type="domain" description="ACT" evidence="8">
    <location>
        <begin position="657"/>
        <end position="733"/>
    </location>
</feature>
<dbReference type="PROSITE" id="PS51671">
    <property type="entry name" value="ACT"/>
    <property type="match status" value="1"/>
</dbReference>
<feature type="compositionally biased region" description="Pro residues" evidence="7">
    <location>
        <begin position="1"/>
        <end position="10"/>
    </location>
</feature>
<keyword evidence="4" id="KW-0456">Lyase</keyword>
<dbReference type="FunFam" id="3.40.50.1100:FF:000007">
    <property type="entry name" value="L-threonine dehydratase catabolic TdcB"/>
    <property type="match status" value="1"/>
</dbReference>
<dbReference type="GO" id="GO:0004794">
    <property type="term" value="F:threonine deaminase activity"/>
    <property type="evidence" value="ECO:0007669"/>
    <property type="project" value="InterPro"/>
</dbReference>
<evidence type="ECO:0000256" key="6">
    <source>
        <dbReference type="ARBA" id="ARBA00042605"/>
    </source>
</evidence>
<evidence type="ECO:0000256" key="4">
    <source>
        <dbReference type="ARBA" id="ARBA00023239"/>
    </source>
</evidence>
<dbReference type="PANTHER" id="PTHR48078">
    <property type="entry name" value="THREONINE DEHYDRATASE, MITOCHONDRIAL-RELATED"/>
    <property type="match status" value="1"/>
</dbReference>
<keyword evidence="3" id="KW-0663">Pyridoxal phosphate</keyword>
<evidence type="ECO:0000313" key="10">
    <source>
        <dbReference type="Proteomes" id="UP001445076"/>
    </source>
</evidence>
<dbReference type="CDD" id="cd04886">
    <property type="entry name" value="ACT_ThrD-II-like"/>
    <property type="match status" value="1"/>
</dbReference>
<dbReference type="InterPro" id="IPR001926">
    <property type="entry name" value="TrpB-like_PALP"/>
</dbReference>
<gene>
    <name evidence="9" type="ORF">OTU49_001104</name>
</gene>
<dbReference type="PANTHER" id="PTHR48078:SF19">
    <property type="entry name" value="ACT DOMAIN-CONTAINING PROTEIN"/>
    <property type="match status" value="1"/>
</dbReference>
<dbReference type="Gene3D" id="3.30.70.260">
    <property type="match status" value="1"/>
</dbReference>
<feature type="region of interest" description="Disordered" evidence="7">
    <location>
        <begin position="1"/>
        <end position="101"/>
    </location>
</feature>
<feature type="compositionally biased region" description="Pro residues" evidence="7">
    <location>
        <begin position="64"/>
        <end position="78"/>
    </location>
</feature>
<dbReference type="GO" id="GO:0006567">
    <property type="term" value="P:L-threonine catabolic process"/>
    <property type="evidence" value="ECO:0007669"/>
    <property type="project" value="InterPro"/>
</dbReference>
<dbReference type="CDD" id="cd01562">
    <property type="entry name" value="Thr-dehyd"/>
    <property type="match status" value="1"/>
</dbReference>
<dbReference type="InterPro" id="IPR005789">
    <property type="entry name" value="Thr_deHydtase_catblc"/>
</dbReference>
<evidence type="ECO:0000256" key="5">
    <source>
        <dbReference type="ARBA" id="ARBA00041766"/>
    </source>
</evidence>
<dbReference type="GO" id="GO:0009097">
    <property type="term" value="P:isoleucine biosynthetic process"/>
    <property type="evidence" value="ECO:0007669"/>
    <property type="project" value="TreeGrafter"/>
</dbReference>
<sequence>MPIPTPPPAPDAKLLKGGGRIPITTGGAQTPESSPVLARKDTTEASPSELPKEPVAAAMKPPETMRPPQPEFPPPPPVDQIEMAPEYGDFGSGLPPPPGFTQEIRAVMPSGFTTRLQCVSEQEGENIPSPEYVRESVTKRIKAFEKQASKEEEPLAVERPILAARPVAPWVKRTSAGPVQQERYWDMTSPESEQPEVTWTPSPPPHKEIERTKSPSRSASPREPQQAGTTPLAPPTPILTVASPRSKIASLPASVTSCKVIPPRPQLIHRQRSASTGDYYAQYVTPDDSRLVRMPVEGDTTRSSSSAGVSSTPAKDDALFDPWCDPKNPKPITFQDVSAAAFKIKSGVMNTPCTKSHMSSFTNMEIFFKKEFNQYTGSFKERGARYTLLMLPEDQQKRGVIAASAGNHALALCYHGQELQIPVTVVMPLVAPIMKVQACRQYGANVIVKGNDIGECREYALRLAKEQGLLYVNGYDHPHILAGQGTMGLEIVEQVPKIDAVVIPVGGGGLIAGVALAVKALYPHIQVIGVESERCASFSAAMKAGKPVYVKAESTLADGLAVPMVGVNAFATASRLVDKIVTVREEWIAISILRLVECEKAVVEGAGATALAAILAGELPELKGKRVVIPLCGGNIDTTVLGRCLERGLAADGRLVKFTVTVSDRPGGIAELTRLMANLGVSIKDMVHERAWIRSDIFSVEVKVMAETKDYDHWLELKAALEQRYEKVRFAMPDLVHEDGSL</sequence>
<comment type="caution">
    <text evidence="9">The sequence shown here is derived from an EMBL/GenBank/DDBJ whole genome shotgun (WGS) entry which is preliminary data.</text>
</comment>
<dbReference type="Proteomes" id="UP001445076">
    <property type="component" value="Unassembled WGS sequence"/>
</dbReference>
<keyword evidence="10" id="KW-1185">Reference proteome</keyword>
<feature type="region of interest" description="Disordered" evidence="7">
    <location>
        <begin position="298"/>
        <end position="321"/>
    </location>
</feature>
<feature type="region of interest" description="Disordered" evidence="7">
    <location>
        <begin position="145"/>
        <end position="239"/>
    </location>
</feature>